<keyword evidence="10" id="KW-0812">Transmembrane</keyword>
<dbReference type="PRINTS" id="PR00463">
    <property type="entry name" value="EP450I"/>
</dbReference>
<evidence type="ECO:0000256" key="7">
    <source>
        <dbReference type="ARBA" id="ARBA00023033"/>
    </source>
</evidence>
<dbReference type="InterPro" id="IPR017972">
    <property type="entry name" value="Cyt_P450_CS"/>
</dbReference>
<dbReference type="OrthoDB" id="1470350at2759"/>
<dbReference type="AlphaFoldDB" id="A0A0K0LBA8"/>
<keyword evidence="4 8" id="KW-0479">Metal-binding</keyword>
<protein>
    <submittedName>
        <fullName evidence="11">Cytochrome P450 CYP4C76</fullName>
    </submittedName>
</protein>
<feature type="binding site" description="axial binding residue" evidence="8">
    <location>
        <position position="453"/>
    </location>
    <ligand>
        <name>heme</name>
        <dbReference type="ChEBI" id="CHEBI:30413"/>
    </ligand>
    <ligandPart>
        <name>Fe</name>
        <dbReference type="ChEBI" id="CHEBI:18248"/>
    </ligandPart>
</feature>
<feature type="transmembrane region" description="Helical" evidence="10">
    <location>
        <begin position="6"/>
        <end position="27"/>
    </location>
</feature>
<dbReference type="InterPro" id="IPR036396">
    <property type="entry name" value="Cyt_P450_sf"/>
</dbReference>
<evidence type="ECO:0000256" key="5">
    <source>
        <dbReference type="ARBA" id="ARBA00023002"/>
    </source>
</evidence>
<dbReference type="InterPro" id="IPR001128">
    <property type="entry name" value="Cyt_P450"/>
</dbReference>
<evidence type="ECO:0000256" key="2">
    <source>
        <dbReference type="ARBA" id="ARBA00010617"/>
    </source>
</evidence>
<dbReference type="PANTHER" id="PTHR24291:SF209">
    <property type="entry name" value="CYTOCHROME P450-LIKE PROTEIN"/>
    <property type="match status" value="1"/>
</dbReference>
<evidence type="ECO:0000256" key="3">
    <source>
        <dbReference type="ARBA" id="ARBA00022617"/>
    </source>
</evidence>
<evidence type="ECO:0000256" key="4">
    <source>
        <dbReference type="ARBA" id="ARBA00022723"/>
    </source>
</evidence>
<dbReference type="InterPro" id="IPR050196">
    <property type="entry name" value="Cytochrome_P450_Monoox"/>
</dbReference>
<name>A0A0K0LBA8_NILLU</name>
<dbReference type="GO" id="GO:0016705">
    <property type="term" value="F:oxidoreductase activity, acting on paired donors, with incorporation or reduction of molecular oxygen"/>
    <property type="evidence" value="ECO:0007669"/>
    <property type="project" value="InterPro"/>
</dbReference>
<evidence type="ECO:0000313" key="11">
    <source>
        <dbReference type="EMBL" id="AIW80001.1"/>
    </source>
</evidence>
<keyword evidence="6 8" id="KW-0408">Iron</keyword>
<dbReference type="InterPro" id="IPR002401">
    <property type="entry name" value="Cyt_P450_E_grp-I"/>
</dbReference>
<dbReference type="Pfam" id="PF00067">
    <property type="entry name" value="p450"/>
    <property type="match status" value="1"/>
</dbReference>
<dbReference type="GO" id="GO:0004497">
    <property type="term" value="F:monooxygenase activity"/>
    <property type="evidence" value="ECO:0007669"/>
    <property type="project" value="UniProtKB-KW"/>
</dbReference>
<dbReference type="PRINTS" id="PR00385">
    <property type="entry name" value="P450"/>
</dbReference>
<comment type="cofactor">
    <cofactor evidence="1 8">
        <name>heme</name>
        <dbReference type="ChEBI" id="CHEBI:30413"/>
    </cofactor>
</comment>
<keyword evidence="3 8" id="KW-0349">Heme</keyword>
<evidence type="ECO:0000256" key="9">
    <source>
        <dbReference type="RuleBase" id="RU000461"/>
    </source>
</evidence>
<dbReference type="Gene3D" id="1.10.630.10">
    <property type="entry name" value="Cytochrome P450"/>
    <property type="match status" value="1"/>
</dbReference>
<dbReference type="GO" id="GO:0020037">
    <property type="term" value="F:heme binding"/>
    <property type="evidence" value="ECO:0007669"/>
    <property type="project" value="InterPro"/>
</dbReference>
<evidence type="ECO:0000256" key="1">
    <source>
        <dbReference type="ARBA" id="ARBA00001971"/>
    </source>
</evidence>
<keyword evidence="10" id="KW-1133">Transmembrane helix</keyword>
<proteinExistence type="evidence at transcript level"/>
<dbReference type="SUPFAM" id="SSF48264">
    <property type="entry name" value="Cytochrome P450"/>
    <property type="match status" value="1"/>
</dbReference>
<dbReference type="EMBL" id="KM217038">
    <property type="protein sequence ID" value="AIW80001.1"/>
    <property type="molecule type" value="mRNA"/>
</dbReference>
<keyword evidence="10" id="KW-0472">Membrane</keyword>
<dbReference type="PANTHER" id="PTHR24291">
    <property type="entry name" value="CYTOCHROME P450 FAMILY 4"/>
    <property type="match status" value="1"/>
</dbReference>
<organism evidence="11">
    <name type="scientific">Nilaparvata lugens</name>
    <name type="common">Brown planthopper</name>
    <dbReference type="NCBI Taxonomy" id="108931"/>
    <lineage>
        <taxon>Eukaryota</taxon>
        <taxon>Metazoa</taxon>
        <taxon>Ecdysozoa</taxon>
        <taxon>Arthropoda</taxon>
        <taxon>Hexapoda</taxon>
        <taxon>Insecta</taxon>
        <taxon>Pterygota</taxon>
        <taxon>Neoptera</taxon>
        <taxon>Paraneoptera</taxon>
        <taxon>Hemiptera</taxon>
        <taxon>Auchenorrhyncha</taxon>
        <taxon>Fulgoroidea</taxon>
        <taxon>Delphacidae</taxon>
        <taxon>Delphacinae</taxon>
        <taxon>Nilaparvata</taxon>
    </lineage>
</organism>
<dbReference type="PROSITE" id="PS00086">
    <property type="entry name" value="CYTOCHROME_P450"/>
    <property type="match status" value="1"/>
</dbReference>
<evidence type="ECO:0000256" key="10">
    <source>
        <dbReference type="SAM" id="Phobius"/>
    </source>
</evidence>
<evidence type="ECO:0000256" key="8">
    <source>
        <dbReference type="PIRSR" id="PIRSR602401-1"/>
    </source>
</evidence>
<accession>A0A0K0LBA8</accession>
<keyword evidence="7 9" id="KW-0503">Monooxygenase</keyword>
<reference evidence="11" key="1">
    <citation type="submission" date="2014-07" db="EMBL/GenBank/DDBJ databases">
        <title>A systematic study of Ichneumonosoma Meijere, Pelmatops Enderlein, Pseudopelmatops Shiraki and Soita Walker (Diptera: Tephritidae).</title>
        <authorList>
            <person name="Chen X.-L."/>
            <person name="Norrbom A."/>
            <person name="Zhu C.-D."/>
        </authorList>
    </citation>
    <scope>NUCLEOTIDE SEQUENCE</scope>
</reference>
<keyword evidence="5 9" id="KW-0560">Oxidoreductase</keyword>
<dbReference type="GO" id="GO:0005506">
    <property type="term" value="F:iron ion binding"/>
    <property type="evidence" value="ECO:0007669"/>
    <property type="project" value="InterPro"/>
</dbReference>
<sequence>MTHPMISSTLASFVLTIIVAYIVKIIYRRILFLRKFKGLPGPKAYPLIGSSMDILSLKRNELMKLNAERREEYKSIYLQWSGPFAEIHLLRPEYAEVALKSTVNITKSLAYDFLNDWLGTGLLTSAGRKWQERRKMITPAFHFGILEDFVETFGEKSRFLVNLLEKKEFGKEFNIYPLITNCALDIICESAMGTPVNAQEKSGSEYVKAVFDVSELILHRALRPWLFADNVWKMSSKGREFYSKLKTLHDFTDKVIMERRAVRAISKNSIHSETDDGVGRRKKRAFLDLLLEASENGHELSQADIREEVDTFMFEGHDTTAASIAWVIFLLGNNPEVQDKVVEELNDIFGDSDRLATIHDLNSMKYLEMVIKETLRLYPSVPFIGRLVTEDFVVGPHKIPAGVWLNIELFNVHRCKDHYPDPEKFNPDNFLPEKMQNRHPFAYVPFSAGPRNCIGQKFALLEEKTVLSSILRKFRIESTEKQEDICLIMDLVLRPESGVKIKMYPRDDKNTK</sequence>
<comment type="similarity">
    <text evidence="2 9">Belongs to the cytochrome P450 family.</text>
</comment>
<evidence type="ECO:0000256" key="6">
    <source>
        <dbReference type="ARBA" id="ARBA00023004"/>
    </source>
</evidence>